<feature type="signal peptide" evidence="1">
    <location>
        <begin position="1"/>
        <end position="23"/>
    </location>
</feature>
<evidence type="ECO:0008006" key="4">
    <source>
        <dbReference type="Google" id="ProtNLM"/>
    </source>
</evidence>
<accession>A0A0L0GF43</accession>
<dbReference type="AlphaFoldDB" id="A0A0L0GF43"/>
<feature type="chain" id="PRO_5005539397" description="Right handed beta helix domain-containing protein" evidence="1">
    <location>
        <begin position="24"/>
        <end position="440"/>
    </location>
</feature>
<gene>
    <name evidence="2" type="ORF">SARC_00420</name>
</gene>
<evidence type="ECO:0000256" key="1">
    <source>
        <dbReference type="SAM" id="SignalP"/>
    </source>
</evidence>
<dbReference type="EMBL" id="KQ241608">
    <property type="protein sequence ID" value="KNC87486.1"/>
    <property type="molecule type" value="Genomic_DNA"/>
</dbReference>
<evidence type="ECO:0000313" key="3">
    <source>
        <dbReference type="Proteomes" id="UP000054560"/>
    </source>
</evidence>
<reference evidence="2 3" key="1">
    <citation type="submission" date="2011-02" db="EMBL/GenBank/DDBJ databases">
        <title>The Genome Sequence of Sphaeroforma arctica JP610.</title>
        <authorList>
            <consortium name="The Broad Institute Genome Sequencing Platform"/>
            <person name="Russ C."/>
            <person name="Cuomo C."/>
            <person name="Young S.K."/>
            <person name="Zeng Q."/>
            <person name="Gargeya S."/>
            <person name="Alvarado L."/>
            <person name="Berlin A."/>
            <person name="Chapman S.B."/>
            <person name="Chen Z."/>
            <person name="Freedman E."/>
            <person name="Gellesch M."/>
            <person name="Goldberg J."/>
            <person name="Griggs A."/>
            <person name="Gujja S."/>
            <person name="Heilman E."/>
            <person name="Heiman D."/>
            <person name="Howarth C."/>
            <person name="Mehta T."/>
            <person name="Neiman D."/>
            <person name="Pearson M."/>
            <person name="Roberts A."/>
            <person name="Saif S."/>
            <person name="Shea T."/>
            <person name="Shenoy N."/>
            <person name="Sisk P."/>
            <person name="Stolte C."/>
            <person name="Sykes S."/>
            <person name="White J."/>
            <person name="Yandava C."/>
            <person name="Burger G."/>
            <person name="Gray M.W."/>
            <person name="Holland P.W.H."/>
            <person name="King N."/>
            <person name="Lang F.B.F."/>
            <person name="Roger A.J."/>
            <person name="Ruiz-Trillo I."/>
            <person name="Haas B."/>
            <person name="Nusbaum C."/>
            <person name="Birren B."/>
        </authorList>
    </citation>
    <scope>NUCLEOTIDE SEQUENCE [LARGE SCALE GENOMIC DNA]</scope>
    <source>
        <strain evidence="2 3">JP610</strain>
    </source>
</reference>
<sequence>MKIKSFCGTLSILVLNLIDSTSAVSDPCECTSLVLQGGKCQDSFSQAVSDNNGVIHFAGTHEIASAMRFRGDLDVRGVECDNEGRAKIIGAYSSESNGMFSPQGPSRISISFQGFDITSKEGEFVSALRTSGGEGDSGEMYVTFRASDIRAYGMWNKRLGAVFFIGNIGGLAGESRIDDSCMFWDNKIESTQTELYHGGAVLCVQYIEDKAELYVGGEYKGNTAFYTGGSKHCTGGAVYIDTNEGSVITGKKARFEDNVSNQGGAISINSNVGSIDFQSTFKANKALDQGEGARAGAVRVFNLGPGSTTILSGEFIDNLSDVDGGVMATNIIGAGAHLVFSGVFSNNTSLHTGAVMSQWSQYTNEGLTQVLASAKVYNNTATYDMRSNLFKFTSGPSLVSEEDLVPGVTWSWQGSKDVPVPEVKTLYDDTWKQRRRRTVT</sequence>
<dbReference type="Proteomes" id="UP000054560">
    <property type="component" value="Unassembled WGS sequence"/>
</dbReference>
<name>A0A0L0GF43_9EUKA</name>
<organism evidence="2 3">
    <name type="scientific">Sphaeroforma arctica JP610</name>
    <dbReference type="NCBI Taxonomy" id="667725"/>
    <lineage>
        <taxon>Eukaryota</taxon>
        <taxon>Ichthyosporea</taxon>
        <taxon>Ichthyophonida</taxon>
        <taxon>Sphaeroforma</taxon>
    </lineage>
</organism>
<keyword evidence="3" id="KW-1185">Reference proteome</keyword>
<protein>
    <recommendedName>
        <fullName evidence="4">Right handed beta helix domain-containing protein</fullName>
    </recommendedName>
</protein>
<dbReference type="GeneID" id="25900924"/>
<dbReference type="RefSeq" id="XP_014161388.1">
    <property type="nucleotide sequence ID" value="XM_014305913.1"/>
</dbReference>
<dbReference type="STRING" id="667725.A0A0L0GF43"/>
<proteinExistence type="predicted"/>
<keyword evidence="1" id="KW-0732">Signal</keyword>
<dbReference type="eggNOG" id="ENOG502S2C2">
    <property type="taxonomic scope" value="Eukaryota"/>
</dbReference>
<evidence type="ECO:0000313" key="2">
    <source>
        <dbReference type="EMBL" id="KNC87486.1"/>
    </source>
</evidence>